<accession>A0A1I9KKH8</accession>
<dbReference type="Pfam" id="PF07463">
    <property type="entry name" value="NUMOD4"/>
    <property type="match status" value="1"/>
</dbReference>
<proteinExistence type="predicted"/>
<name>A0A1I9KKH8_9CAUD</name>
<dbReference type="InterPro" id="IPR036388">
    <property type="entry name" value="WH-like_DNA-bd_sf"/>
</dbReference>
<dbReference type="InterPro" id="IPR003615">
    <property type="entry name" value="HNH_nuc"/>
</dbReference>
<dbReference type="Gene3D" id="1.10.10.10">
    <property type="entry name" value="Winged helix-like DNA-binding domain superfamily/Winged helix DNA-binding domain"/>
    <property type="match status" value="1"/>
</dbReference>
<sequence>MSGIESWKLQPEFCFIEVSTLGNVRTLDRVVPCGKGTQFVKGRVLKQQCDKNGYLRVHFRGNGKNFFRFVHRLVAQTFIPNPDNLPEVNHKDCNPTNNNVSNLEWITRKGNNQYRNKYGVSYKEAARKKPVCAINLDTLEVYRFPSQMEASRVLGANVGHINDVILGKRNHTHGYWFTNADNNAIEATRVKLGNSMARKVEELMINKELQLV</sequence>
<dbReference type="SUPFAM" id="SSF64496">
    <property type="entry name" value="DNA-binding domain of intron-encoded endonucleases"/>
    <property type="match status" value="1"/>
</dbReference>
<keyword evidence="5" id="KW-1185">Reference proteome</keyword>
<dbReference type="InterPro" id="IPR044925">
    <property type="entry name" value="His-Me_finger_sf"/>
</dbReference>
<dbReference type="GO" id="GO:0004519">
    <property type="term" value="F:endonuclease activity"/>
    <property type="evidence" value="ECO:0007669"/>
    <property type="project" value="UniProtKB-KW"/>
</dbReference>
<evidence type="ECO:0000313" key="4">
    <source>
        <dbReference type="EMBL" id="ALY06910.1"/>
    </source>
</evidence>
<dbReference type="InterPro" id="IPR010902">
    <property type="entry name" value="NUMOD4"/>
</dbReference>
<evidence type="ECO:0000259" key="1">
    <source>
        <dbReference type="Pfam" id="PF07463"/>
    </source>
</evidence>
<dbReference type="SMART" id="SM00497">
    <property type="entry name" value="IENR1"/>
    <property type="match status" value="1"/>
</dbReference>
<keyword evidence="4" id="KW-0378">Hydrolase</keyword>
<protein>
    <submittedName>
        <fullName evidence="4">Putative HNH homing endonuclease</fullName>
    </submittedName>
</protein>
<feature type="domain" description="HNH nuclease" evidence="2">
    <location>
        <begin position="68"/>
        <end position="112"/>
    </location>
</feature>
<dbReference type="GO" id="GO:0016788">
    <property type="term" value="F:hydrolase activity, acting on ester bonds"/>
    <property type="evidence" value="ECO:0007669"/>
    <property type="project" value="InterPro"/>
</dbReference>
<evidence type="ECO:0000259" key="2">
    <source>
        <dbReference type="Pfam" id="PF13392"/>
    </source>
</evidence>
<feature type="domain" description="NUMOD4" evidence="1">
    <location>
        <begin position="5"/>
        <end position="60"/>
    </location>
</feature>
<dbReference type="SUPFAM" id="SSF54060">
    <property type="entry name" value="His-Me finger endonucleases"/>
    <property type="match status" value="1"/>
</dbReference>
<keyword evidence="4" id="KW-0540">Nuclease</keyword>
<evidence type="ECO:0000259" key="3">
    <source>
        <dbReference type="Pfam" id="PF22083"/>
    </source>
</evidence>
<reference evidence="4 5" key="1">
    <citation type="submission" date="2015-11" db="EMBL/GenBank/DDBJ databases">
        <title>Lactobacillus brevis bacteriophage SA-C12: a mosaic Myoviridae member.</title>
        <authorList>
            <person name="Mahony J."/>
        </authorList>
    </citation>
    <scope>NUCLEOTIDE SEQUENCE [LARGE SCALE GENOMIC DNA]</scope>
</reference>
<organism evidence="4 5">
    <name type="scientific">Lactobacillus phage SA-C12</name>
    <dbReference type="NCBI Taxonomy" id="1755697"/>
    <lineage>
        <taxon>Viruses</taxon>
        <taxon>Duplodnaviria</taxon>
        <taxon>Heunggongvirae</taxon>
        <taxon>Uroviricota</taxon>
        <taxon>Caudoviricetes</taxon>
        <taxon>Tybeckvirinae</taxon>
        <taxon>Lenusvirus</taxon>
        <taxon>Lenusvirus SAC12</taxon>
    </lineage>
</organism>
<feature type="domain" description="DNA endonuclease I-HmuI-like NUMOD-like" evidence="3">
    <location>
        <begin position="140"/>
        <end position="177"/>
    </location>
</feature>
<dbReference type="Proteomes" id="UP000223158">
    <property type="component" value="Segment"/>
</dbReference>
<dbReference type="InterPro" id="IPR003647">
    <property type="entry name" value="Intron_nuc_1_rpt"/>
</dbReference>
<dbReference type="Gene3D" id="3.90.75.20">
    <property type="match status" value="1"/>
</dbReference>
<keyword evidence="4" id="KW-0255">Endonuclease</keyword>
<dbReference type="InterPro" id="IPR054307">
    <property type="entry name" value="I-HmuI_NUMOD-like"/>
</dbReference>
<gene>
    <name evidence="4" type="ORF">SAC12_089</name>
</gene>
<evidence type="ECO:0000313" key="5">
    <source>
        <dbReference type="Proteomes" id="UP000223158"/>
    </source>
</evidence>
<dbReference type="EMBL" id="KU052488">
    <property type="protein sequence ID" value="ALY06910.1"/>
    <property type="molecule type" value="Genomic_DNA"/>
</dbReference>
<dbReference type="Pfam" id="PF13392">
    <property type="entry name" value="HNH_3"/>
    <property type="match status" value="1"/>
</dbReference>
<dbReference type="Pfam" id="PF22083">
    <property type="entry name" value="I-HmuI_NUMOD-like"/>
    <property type="match status" value="1"/>
</dbReference>